<dbReference type="EMBL" id="LT906470">
    <property type="protein sequence ID" value="SNV75095.1"/>
    <property type="molecule type" value="Genomic_DNA"/>
</dbReference>
<accession>A0A239ZVI7</accession>
<evidence type="ECO:0000313" key="3">
    <source>
        <dbReference type="Proteomes" id="UP000214973"/>
    </source>
</evidence>
<proteinExistence type="predicted"/>
<dbReference type="KEGG" id="vrm:44547418_01777"/>
<keyword evidence="1" id="KW-0812">Transmembrane</keyword>
<dbReference type="Proteomes" id="UP000214973">
    <property type="component" value="Chromosome 1"/>
</dbReference>
<evidence type="ECO:0000313" key="2">
    <source>
        <dbReference type="EMBL" id="SNV75095.1"/>
    </source>
</evidence>
<feature type="transmembrane region" description="Helical" evidence="1">
    <location>
        <begin position="109"/>
        <end position="126"/>
    </location>
</feature>
<reference evidence="2 3" key="1">
    <citation type="submission" date="2017-06" db="EMBL/GenBank/DDBJ databases">
        <authorList>
            <consortium name="Pathogen Informatics"/>
        </authorList>
    </citation>
    <scope>NUCLEOTIDE SEQUENCE [LARGE SCALE GENOMIC DNA]</scope>
    <source>
        <strain evidence="2 3">NCTC12018</strain>
    </source>
</reference>
<keyword evidence="1" id="KW-1133">Transmembrane helix</keyword>
<organism evidence="2 3">
    <name type="scientific">Veillonella rodentium</name>
    <dbReference type="NCBI Taxonomy" id="248315"/>
    <lineage>
        <taxon>Bacteria</taxon>
        <taxon>Bacillati</taxon>
        <taxon>Bacillota</taxon>
        <taxon>Negativicutes</taxon>
        <taxon>Veillonellales</taxon>
        <taxon>Veillonellaceae</taxon>
        <taxon>Veillonella</taxon>
    </lineage>
</organism>
<name>A0A239ZVI7_9FIRM</name>
<feature type="transmembrane region" description="Helical" evidence="1">
    <location>
        <begin position="6"/>
        <end position="27"/>
    </location>
</feature>
<keyword evidence="3" id="KW-1185">Reference proteome</keyword>
<sequence>MIDNPWQFCVALAVLLCGLYFVLYRYLLRRNSILVSILSITPRVIKELPNFTTIYGYDVEYILNGETCITKSVEFYITVLAPGAMVPYSSSGSLLKNGKVSIDNAKTNTCYGVILILFALGLLSELS</sequence>
<keyword evidence="1" id="KW-0472">Membrane</keyword>
<gene>
    <name evidence="2" type="ORF">SAMEA44547418_01777</name>
</gene>
<protein>
    <submittedName>
        <fullName evidence="2">Uncharacterized protein</fullName>
    </submittedName>
</protein>
<dbReference type="AlphaFoldDB" id="A0A239ZVI7"/>
<dbReference type="RefSeq" id="WP_095066563.1">
    <property type="nucleotide sequence ID" value="NZ_LT906470.1"/>
</dbReference>
<evidence type="ECO:0000256" key="1">
    <source>
        <dbReference type="SAM" id="Phobius"/>
    </source>
</evidence>